<evidence type="ECO:0000313" key="2">
    <source>
        <dbReference type="Proteomes" id="UP000484255"/>
    </source>
</evidence>
<dbReference type="Gene3D" id="3.30.1360.120">
    <property type="entry name" value="Probable tRNA modification gtpase trme, domain 1"/>
    <property type="match status" value="1"/>
</dbReference>
<organism evidence="1 2">
    <name type="scientific">Ideonella livida</name>
    <dbReference type="NCBI Taxonomy" id="2707176"/>
    <lineage>
        <taxon>Bacteria</taxon>
        <taxon>Pseudomonadati</taxon>
        <taxon>Pseudomonadota</taxon>
        <taxon>Betaproteobacteria</taxon>
        <taxon>Burkholderiales</taxon>
        <taxon>Sphaerotilaceae</taxon>
        <taxon>Ideonella</taxon>
    </lineage>
</organism>
<name>A0A7C9TL57_9BURK</name>
<reference evidence="1 2" key="1">
    <citation type="submission" date="2020-02" db="EMBL/GenBank/DDBJ databases">
        <title>Ideonella bacterium strain TBM-1.</title>
        <authorList>
            <person name="Chen W.-M."/>
        </authorList>
    </citation>
    <scope>NUCLEOTIDE SEQUENCE [LARGE SCALE GENOMIC DNA]</scope>
    <source>
        <strain evidence="1 2">TBM-1</strain>
    </source>
</reference>
<dbReference type="AlphaFoldDB" id="A0A7C9TL57"/>
<sequence length="221" mass="23382">MPELAYSIPATALRSPLAHLQPGATGHTPAALRAAELPDLGYLVLRGHAHDAAFMAAVAGVLGAPLPTRPRAVLNCPAGLVLWQSPDEWWLLCPRAQRDTLLAALGSALAGCFAQVVDNSGGFTTLRLSGPQHMLLLRHLTPHDVDALPLGDCVSTVVSKASMVILRSDAQGVALVFRRSFADYLWRLIERSARPYGLALCAPAQCPDPLVSPLLPPAARG</sequence>
<proteinExistence type="predicted"/>
<keyword evidence="2" id="KW-1185">Reference proteome</keyword>
<gene>
    <name evidence="1" type="ORF">G3A44_11365</name>
</gene>
<comment type="caution">
    <text evidence="1">The sequence shown here is derived from an EMBL/GenBank/DDBJ whole genome shotgun (WGS) entry which is preliminary data.</text>
</comment>
<dbReference type="Pfam" id="PF04268">
    <property type="entry name" value="SoxG"/>
    <property type="match status" value="1"/>
</dbReference>
<evidence type="ECO:0000313" key="1">
    <source>
        <dbReference type="EMBL" id="NDY91785.1"/>
    </source>
</evidence>
<dbReference type="EMBL" id="JAAGOH010000012">
    <property type="protein sequence ID" value="NDY91785.1"/>
    <property type="molecule type" value="Genomic_DNA"/>
</dbReference>
<dbReference type="InterPro" id="IPR007375">
    <property type="entry name" value="SoxG"/>
</dbReference>
<dbReference type="Gene3D" id="3.30.70.1520">
    <property type="entry name" value="Heterotetrameric sarcosine oxidase"/>
    <property type="match status" value="1"/>
</dbReference>
<dbReference type="Proteomes" id="UP000484255">
    <property type="component" value="Unassembled WGS sequence"/>
</dbReference>
<accession>A0A7C9TL57</accession>
<dbReference type="RefSeq" id="WP_163457640.1">
    <property type="nucleotide sequence ID" value="NZ_JAAGOH010000012.1"/>
</dbReference>
<protein>
    <submittedName>
        <fullName evidence="1">Sarcosine oxidase subunit gamma</fullName>
    </submittedName>
</protein>
<dbReference type="InterPro" id="IPR027266">
    <property type="entry name" value="TrmE/GcvT-like"/>
</dbReference>
<dbReference type="SUPFAM" id="SSF103025">
    <property type="entry name" value="Folate-binding domain"/>
    <property type="match status" value="1"/>
</dbReference>